<organism evidence="2 3">
    <name type="scientific">Oceanobacillus polygoni</name>
    <dbReference type="NCBI Taxonomy" id="1235259"/>
    <lineage>
        <taxon>Bacteria</taxon>
        <taxon>Bacillati</taxon>
        <taxon>Bacillota</taxon>
        <taxon>Bacilli</taxon>
        <taxon>Bacillales</taxon>
        <taxon>Bacillaceae</taxon>
        <taxon>Oceanobacillus</taxon>
    </lineage>
</organism>
<name>A0A9X0YVB6_9BACI</name>
<evidence type="ECO:0000313" key="2">
    <source>
        <dbReference type="EMBL" id="MBP2079368.1"/>
    </source>
</evidence>
<reference evidence="2" key="1">
    <citation type="submission" date="2021-03" db="EMBL/GenBank/DDBJ databases">
        <title>Genomic Encyclopedia of Type Strains, Phase IV (KMG-IV): sequencing the most valuable type-strain genomes for metagenomic binning, comparative biology and taxonomic classification.</title>
        <authorList>
            <person name="Goeker M."/>
        </authorList>
    </citation>
    <scope>NUCLEOTIDE SEQUENCE</scope>
    <source>
        <strain evidence="2">DSM 107338</strain>
    </source>
</reference>
<dbReference type="SUPFAM" id="SSF55729">
    <property type="entry name" value="Acyl-CoA N-acyltransferases (Nat)"/>
    <property type="match status" value="1"/>
</dbReference>
<dbReference type="PROSITE" id="PS51186">
    <property type="entry name" value="GNAT"/>
    <property type="match status" value="1"/>
</dbReference>
<comment type="caution">
    <text evidence="2">The sequence shown here is derived from an EMBL/GenBank/DDBJ whole genome shotgun (WGS) entry which is preliminary data.</text>
</comment>
<evidence type="ECO:0000313" key="3">
    <source>
        <dbReference type="Proteomes" id="UP001138793"/>
    </source>
</evidence>
<dbReference type="InterPro" id="IPR000182">
    <property type="entry name" value="GNAT_dom"/>
</dbReference>
<feature type="domain" description="N-acetyltransferase" evidence="1">
    <location>
        <begin position="16"/>
        <end position="180"/>
    </location>
</feature>
<dbReference type="Gene3D" id="3.40.630.30">
    <property type="match status" value="1"/>
</dbReference>
<gene>
    <name evidence="2" type="ORF">J2Z64_003666</name>
</gene>
<sequence length="234" mass="26908">MSERIASGELRNGQAFYARYLRMEDLPRVLELQKKVVKALPNPDVLEPLSIEEFTYILKVEEIMLGIFVEDKLIAFRAMLVPENDDEGLGADIGLKQEVFKQIIYSEISNVDPDFRGNGLQTYMGKMLIKNVDPTRYRYILATVAPFNFPSLKDKFALGMKIAVLKEKFNGKLRYVFMKDLASRETELQIEDTMEVRMDDIAKQQDVLALGYYGVSMRNAGDEAYVRFEKIIHV</sequence>
<dbReference type="RefSeq" id="WP_149473292.1">
    <property type="nucleotide sequence ID" value="NZ_JAGGMB010000015.1"/>
</dbReference>
<proteinExistence type="predicted"/>
<keyword evidence="3" id="KW-1185">Reference proteome</keyword>
<dbReference type="OrthoDB" id="8750087at2"/>
<dbReference type="Proteomes" id="UP001138793">
    <property type="component" value="Unassembled WGS sequence"/>
</dbReference>
<dbReference type="GO" id="GO:0016747">
    <property type="term" value="F:acyltransferase activity, transferring groups other than amino-acyl groups"/>
    <property type="evidence" value="ECO:0007669"/>
    <property type="project" value="InterPro"/>
</dbReference>
<dbReference type="AlphaFoldDB" id="A0A9X0YVB6"/>
<dbReference type="EMBL" id="JAGGMB010000015">
    <property type="protein sequence ID" value="MBP2079368.1"/>
    <property type="molecule type" value="Genomic_DNA"/>
</dbReference>
<evidence type="ECO:0000259" key="1">
    <source>
        <dbReference type="PROSITE" id="PS51186"/>
    </source>
</evidence>
<dbReference type="InterPro" id="IPR016181">
    <property type="entry name" value="Acyl_CoA_acyltransferase"/>
</dbReference>
<protein>
    <recommendedName>
        <fullName evidence="1">N-acetyltransferase domain-containing protein</fullName>
    </recommendedName>
</protein>
<accession>A0A9X0YVB6</accession>